<dbReference type="PANTHER" id="PTHR11864:SF36">
    <property type="entry name" value="DEATH DOMAIN, WW DOMAIN, FF DOMAIN, WW DOMAIN SUPERFAMILY, FF DOMAIN SUPERFAMILY PROTEIN"/>
    <property type="match status" value="1"/>
</dbReference>
<accession>A0A9R1V425</accession>
<dbReference type="PANTHER" id="PTHR11864">
    <property type="entry name" value="PRE-MRNA-PROCESSING PROTEIN PRP40"/>
    <property type="match status" value="1"/>
</dbReference>
<feature type="domain" description="FF" evidence="2">
    <location>
        <begin position="15"/>
        <end position="82"/>
    </location>
</feature>
<dbReference type="InterPro" id="IPR002713">
    <property type="entry name" value="FF_domain"/>
</dbReference>
<dbReference type="GO" id="GO:0003723">
    <property type="term" value="F:RNA binding"/>
    <property type="evidence" value="ECO:0000318"/>
    <property type="project" value="GO_Central"/>
</dbReference>
<evidence type="ECO:0000256" key="1">
    <source>
        <dbReference type="SAM" id="MobiDB-lite"/>
    </source>
</evidence>
<gene>
    <name evidence="3" type="ORF">LSAT_V11C700348570</name>
</gene>
<name>A0A9R1V425_LACSA</name>
<dbReference type="AlphaFoldDB" id="A0A9R1V425"/>
<dbReference type="Gene3D" id="1.10.10.440">
    <property type="entry name" value="FF domain"/>
    <property type="match status" value="1"/>
</dbReference>
<reference evidence="3 4" key="1">
    <citation type="journal article" date="2017" name="Nat. Commun.">
        <title>Genome assembly with in vitro proximity ligation data and whole-genome triplication in lettuce.</title>
        <authorList>
            <person name="Reyes-Chin-Wo S."/>
            <person name="Wang Z."/>
            <person name="Yang X."/>
            <person name="Kozik A."/>
            <person name="Arikit S."/>
            <person name="Song C."/>
            <person name="Xia L."/>
            <person name="Froenicke L."/>
            <person name="Lavelle D.O."/>
            <person name="Truco M.J."/>
            <person name="Xia R."/>
            <person name="Zhu S."/>
            <person name="Xu C."/>
            <person name="Xu H."/>
            <person name="Xu X."/>
            <person name="Cox K."/>
            <person name="Korf I."/>
            <person name="Meyers B.C."/>
            <person name="Michelmore R.W."/>
        </authorList>
    </citation>
    <scope>NUCLEOTIDE SEQUENCE [LARGE SCALE GENOMIC DNA]</scope>
    <source>
        <strain evidence="4">cv. Salinas</strain>
        <tissue evidence="3">Seedlings</tissue>
    </source>
</reference>
<feature type="compositionally biased region" description="Basic and acidic residues" evidence="1">
    <location>
        <begin position="347"/>
        <end position="361"/>
    </location>
</feature>
<sequence length="497" mass="56918">MTKKERDKDLTFDLKRRRKMGLKRLLTQGMWMEEHVASGMLTSKSHWREYCNKVKELPAYLAVASNSSGASPKDLFEDYIEDRDRIKAAVKMRKVYMSSSWTLEEFKNAIVEDITSPTVWVIKQEGIHCIQVLKSRDAHGVMMAKEMSIKAEEKNINDGEEAEGSVKTSISMRSFPPVSASSEDVPAVAYNMDGIGNKTEQPWRLVLKGDTIEMSANAIGLTMESNGIRILEPFDTSIKFSNASGKTNIHVAVSDIFMNFSFNTLRLFLAVEEDILKFLRMTSRKMTVSCSKYEPLGFRMFSNEDVTIGAWMLAMNVNHEENHQLCQTECTPTSIAVWDLPKCLEQNKEKPTKKQPAETKTTRKSPQKKVEKRKSKTRGQKGKKNESEKEKEQMKKTQQSEGRNDRCTPRALLSVIQGFNEVQKDSVRQMGFMKMKEVQGALSCFVLKNFNSETKKIVLQRGVIDVTKESFSKLPFRTKEDKCYQEWTNQFEDKKMT</sequence>
<dbReference type="GO" id="GO:0045292">
    <property type="term" value="P:mRNA cis splicing, via spliceosome"/>
    <property type="evidence" value="ECO:0007669"/>
    <property type="project" value="InterPro"/>
</dbReference>
<dbReference type="InterPro" id="IPR039726">
    <property type="entry name" value="Prp40-like"/>
</dbReference>
<protein>
    <recommendedName>
        <fullName evidence="2">FF domain-containing protein</fullName>
    </recommendedName>
</protein>
<comment type="caution">
    <text evidence="3">The sequence shown here is derived from an EMBL/GenBank/DDBJ whole genome shotgun (WGS) entry which is preliminary data.</text>
</comment>
<dbReference type="PROSITE" id="PS51676">
    <property type="entry name" value="FF"/>
    <property type="match status" value="1"/>
</dbReference>
<feature type="compositionally biased region" description="Basic residues" evidence="1">
    <location>
        <begin position="362"/>
        <end position="382"/>
    </location>
</feature>
<dbReference type="InterPro" id="IPR036517">
    <property type="entry name" value="FF_domain_sf"/>
</dbReference>
<evidence type="ECO:0000313" key="3">
    <source>
        <dbReference type="EMBL" id="KAJ0197988.1"/>
    </source>
</evidence>
<dbReference type="GO" id="GO:0005685">
    <property type="term" value="C:U1 snRNP"/>
    <property type="evidence" value="ECO:0000318"/>
    <property type="project" value="GO_Central"/>
</dbReference>
<dbReference type="GO" id="GO:0000398">
    <property type="term" value="P:mRNA splicing, via spliceosome"/>
    <property type="evidence" value="ECO:0000318"/>
    <property type="project" value="GO_Central"/>
</dbReference>
<evidence type="ECO:0000313" key="4">
    <source>
        <dbReference type="Proteomes" id="UP000235145"/>
    </source>
</evidence>
<organism evidence="3 4">
    <name type="scientific">Lactuca sativa</name>
    <name type="common">Garden lettuce</name>
    <dbReference type="NCBI Taxonomy" id="4236"/>
    <lineage>
        <taxon>Eukaryota</taxon>
        <taxon>Viridiplantae</taxon>
        <taxon>Streptophyta</taxon>
        <taxon>Embryophyta</taxon>
        <taxon>Tracheophyta</taxon>
        <taxon>Spermatophyta</taxon>
        <taxon>Magnoliopsida</taxon>
        <taxon>eudicotyledons</taxon>
        <taxon>Gunneridae</taxon>
        <taxon>Pentapetalae</taxon>
        <taxon>asterids</taxon>
        <taxon>campanulids</taxon>
        <taxon>Asterales</taxon>
        <taxon>Asteraceae</taxon>
        <taxon>Cichorioideae</taxon>
        <taxon>Cichorieae</taxon>
        <taxon>Lactucinae</taxon>
        <taxon>Lactuca</taxon>
    </lineage>
</organism>
<keyword evidence="4" id="KW-1185">Reference proteome</keyword>
<evidence type="ECO:0000259" key="2">
    <source>
        <dbReference type="PROSITE" id="PS51676"/>
    </source>
</evidence>
<dbReference type="GO" id="GO:0071004">
    <property type="term" value="C:U2-type prespliceosome"/>
    <property type="evidence" value="ECO:0000318"/>
    <property type="project" value="GO_Central"/>
</dbReference>
<feature type="compositionally biased region" description="Basic and acidic residues" evidence="1">
    <location>
        <begin position="383"/>
        <end position="395"/>
    </location>
</feature>
<feature type="region of interest" description="Disordered" evidence="1">
    <location>
        <begin position="347"/>
        <end position="407"/>
    </location>
</feature>
<dbReference type="Proteomes" id="UP000235145">
    <property type="component" value="Unassembled WGS sequence"/>
</dbReference>
<dbReference type="EMBL" id="NBSK02000007">
    <property type="protein sequence ID" value="KAJ0197988.1"/>
    <property type="molecule type" value="Genomic_DNA"/>
</dbReference>
<proteinExistence type="predicted"/>
<dbReference type="Pfam" id="PF25432">
    <property type="entry name" value="FF_PRPF40A"/>
    <property type="match status" value="1"/>
</dbReference>